<dbReference type="SMART" id="SM00028">
    <property type="entry name" value="TPR"/>
    <property type="match status" value="4"/>
</dbReference>
<dbReference type="PANTHER" id="PTHR44858:SF1">
    <property type="entry name" value="UDP-N-ACETYLGLUCOSAMINE--PEPTIDE N-ACETYLGLUCOSAMINYLTRANSFERASE SPINDLY-RELATED"/>
    <property type="match status" value="1"/>
</dbReference>
<dbReference type="AlphaFoldDB" id="A0A328FBR6"/>
<reference evidence="3 6" key="2">
    <citation type="submission" date="2019-02" db="EMBL/GenBank/DDBJ databases">
        <title>Complete genome sequence of Desulfobacter hydrogenophilus AcRS1.</title>
        <authorList>
            <person name="Marietou A."/>
            <person name="Lund M.B."/>
            <person name="Marshall I.P.G."/>
            <person name="Schreiber L."/>
            <person name="Jorgensen B."/>
        </authorList>
    </citation>
    <scope>NUCLEOTIDE SEQUENCE [LARGE SCALE GENOMIC DNA]</scope>
    <source>
        <strain evidence="3 6">AcRS1</strain>
    </source>
</reference>
<keyword evidence="6" id="KW-1185">Reference proteome</keyword>
<dbReference type="SUPFAM" id="SSF48452">
    <property type="entry name" value="TPR-like"/>
    <property type="match status" value="1"/>
</dbReference>
<dbReference type="InterPro" id="IPR011990">
    <property type="entry name" value="TPR-like_helical_dom_sf"/>
</dbReference>
<protein>
    <submittedName>
        <fullName evidence="4">Uncharacterized protein</fullName>
    </submittedName>
</protein>
<organism evidence="4 5">
    <name type="scientific">Desulfobacter hydrogenophilus</name>
    <dbReference type="NCBI Taxonomy" id="2291"/>
    <lineage>
        <taxon>Bacteria</taxon>
        <taxon>Pseudomonadati</taxon>
        <taxon>Thermodesulfobacteriota</taxon>
        <taxon>Desulfobacteria</taxon>
        <taxon>Desulfobacterales</taxon>
        <taxon>Desulfobacteraceae</taxon>
        <taxon>Desulfobacter</taxon>
    </lineage>
</organism>
<reference evidence="4 5" key="1">
    <citation type="submission" date="2018-06" db="EMBL/GenBank/DDBJ databases">
        <title>Complete Genome Sequence of Desulfobacter hydrogenophilus (DSM3380).</title>
        <authorList>
            <person name="Marietou A."/>
            <person name="Schreiber L."/>
            <person name="Marshall I."/>
            <person name="Jorgensen B."/>
        </authorList>
    </citation>
    <scope>NUCLEOTIDE SEQUENCE [LARGE SCALE GENOMIC DNA]</scope>
    <source>
        <strain evidence="4 5">DSM 3380</strain>
    </source>
</reference>
<evidence type="ECO:0000256" key="2">
    <source>
        <dbReference type="ARBA" id="ARBA00022803"/>
    </source>
</evidence>
<evidence type="ECO:0000313" key="6">
    <source>
        <dbReference type="Proteomes" id="UP000293902"/>
    </source>
</evidence>
<evidence type="ECO:0000313" key="5">
    <source>
        <dbReference type="Proteomes" id="UP000248798"/>
    </source>
</evidence>
<dbReference type="Proteomes" id="UP000293902">
    <property type="component" value="Chromosome"/>
</dbReference>
<dbReference type="Gene3D" id="1.25.40.10">
    <property type="entry name" value="Tetratricopeptide repeat domain"/>
    <property type="match status" value="1"/>
</dbReference>
<evidence type="ECO:0000313" key="4">
    <source>
        <dbReference type="EMBL" id="RAM01676.1"/>
    </source>
</evidence>
<gene>
    <name evidence="4" type="ORF">DO021_12105</name>
    <name evidence="3" type="ORF">EYB58_12855</name>
</gene>
<dbReference type="OrthoDB" id="712930at2"/>
<dbReference type="EMBL" id="CP036313">
    <property type="protein sequence ID" value="QBH13731.1"/>
    <property type="molecule type" value="Genomic_DNA"/>
</dbReference>
<proteinExistence type="predicted"/>
<evidence type="ECO:0000313" key="3">
    <source>
        <dbReference type="EMBL" id="QBH13731.1"/>
    </source>
</evidence>
<sequence length="208" mass="23662">MVLFLKRCLHLVLFMVLVSAFLTAIDLQISSAVTVSQKVHFLLTKAEDYSKNKGRHDLALMICNKAIKLQPSNSEGYYRRAFVLGRMGDYFNAIKNFSLVIKKDEKNPKLKYPSARKFRGDCFMGLGYMQNAVDDYSAMLKRSHKSDKSGKIWFYMAEALSLMNKKKLSLQAIENGCATGSHWCAKMKLLQKKILTGKKIIPHKPLSN</sequence>
<evidence type="ECO:0000256" key="1">
    <source>
        <dbReference type="ARBA" id="ARBA00022737"/>
    </source>
</evidence>
<accession>A0A328FBR6</accession>
<dbReference type="RefSeq" id="WP_111957003.1">
    <property type="nucleotide sequence ID" value="NZ_CP036313.1"/>
</dbReference>
<dbReference type="PANTHER" id="PTHR44858">
    <property type="entry name" value="TETRATRICOPEPTIDE REPEAT PROTEIN 6"/>
    <property type="match status" value="1"/>
</dbReference>
<keyword evidence="2" id="KW-0802">TPR repeat</keyword>
<dbReference type="InterPro" id="IPR019734">
    <property type="entry name" value="TPR_rpt"/>
</dbReference>
<dbReference type="Pfam" id="PF13431">
    <property type="entry name" value="TPR_17"/>
    <property type="match status" value="1"/>
</dbReference>
<dbReference type="InterPro" id="IPR050498">
    <property type="entry name" value="Ycf3"/>
</dbReference>
<name>A0A328FBR6_9BACT</name>
<keyword evidence="1" id="KW-0677">Repeat</keyword>
<dbReference type="EMBL" id="QLNI01000023">
    <property type="protein sequence ID" value="RAM01676.1"/>
    <property type="molecule type" value="Genomic_DNA"/>
</dbReference>
<dbReference type="Proteomes" id="UP000248798">
    <property type="component" value="Unassembled WGS sequence"/>
</dbReference>